<evidence type="ECO:0000256" key="3">
    <source>
        <dbReference type="ARBA" id="ARBA00022989"/>
    </source>
</evidence>
<dbReference type="PROSITE" id="PS50850">
    <property type="entry name" value="MFS"/>
    <property type="match status" value="1"/>
</dbReference>
<evidence type="ECO:0000256" key="4">
    <source>
        <dbReference type="ARBA" id="ARBA00023136"/>
    </source>
</evidence>
<dbReference type="Pfam" id="PF00083">
    <property type="entry name" value="Sugar_tr"/>
    <property type="match status" value="1"/>
</dbReference>
<dbReference type="InterPro" id="IPR005828">
    <property type="entry name" value="MFS_sugar_transport-like"/>
</dbReference>
<keyword evidence="7" id="KW-1185">Reference proteome</keyword>
<feature type="transmembrane region" description="Helical" evidence="5">
    <location>
        <begin position="186"/>
        <end position="206"/>
    </location>
</feature>
<feature type="transmembrane region" description="Helical" evidence="5">
    <location>
        <begin position="7"/>
        <end position="28"/>
    </location>
</feature>
<proteinExistence type="predicted"/>
<reference evidence="8" key="1">
    <citation type="submission" date="2025-08" db="UniProtKB">
        <authorList>
            <consortium name="RefSeq"/>
        </authorList>
    </citation>
    <scope>IDENTIFICATION</scope>
    <source>
        <tissue evidence="8">Whole organism</tissue>
    </source>
</reference>
<protein>
    <submittedName>
        <fullName evidence="8">Solute carrier family 22 member 2-like</fullName>
    </submittedName>
</protein>
<gene>
    <name evidence="8" type="primary">LOC108674026</name>
</gene>
<dbReference type="OrthoDB" id="6351706at2759"/>
<keyword evidence="3 5" id="KW-1133">Transmembrane helix</keyword>
<dbReference type="AlphaFoldDB" id="A0A8B7NUK0"/>
<evidence type="ECO:0000313" key="7">
    <source>
        <dbReference type="Proteomes" id="UP000694843"/>
    </source>
</evidence>
<accession>A0A8B7NUK0</accession>
<dbReference type="PROSITE" id="PS51257">
    <property type="entry name" value="PROKAR_LIPOPROTEIN"/>
    <property type="match status" value="1"/>
</dbReference>
<keyword evidence="2 5" id="KW-0812">Transmembrane</keyword>
<dbReference type="Gene3D" id="1.20.1250.20">
    <property type="entry name" value="MFS general substrate transporter like domains"/>
    <property type="match status" value="1"/>
</dbReference>
<dbReference type="SUPFAM" id="SSF103473">
    <property type="entry name" value="MFS general substrate transporter"/>
    <property type="match status" value="1"/>
</dbReference>
<feature type="domain" description="Major facilitator superfamily (MFS) profile" evidence="6">
    <location>
        <begin position="1"/>
        <end position="302"/>
    </location>
</feature>
<dbReference type="OMA" id="PWAIMIS"/>
<evidence type="ECO:0000256" key="2">
    <source>
        <dbReference type="ARBA" id="ARBA00022692"/>
    </source>
</evidence>
<evidence type="ECO:0000259" key="6">
    <source>
        <dbReference type="PROSITE" id="PS50850"/>
    </source>
</evidence>
<evidence type="ECO:0000256" key="5">
    <source>
        <dbReference type="SAM" id="Phobius"/>
    </source>
</evidence>
<feature type="transmembrane region" description="Helical" evidence="5">
    <location>
        <begin position="212"/>
        <end position="236"/>
    </location>
</feature>
<dbReference type="GO" id="GO:0016020">
    <property type="term" value="C:membrane"/>
    <property type="evidence" value="ECO:0007669"/>
    <property type="project" value="UniProtKB-SubCell"/>
</dbReference>
<dbReference type="GO" id="GO:0022857">
    <property type="term" value="F:transmembrane transporter activity"/>
    <property type="evidence" value="ECO:0007669"/>
    <property type="project" value="InterPro"/>
</dbReference>
<dbReference type="KEGG" id="hazt:108674026"/>
<dbReference type="GeneID" id="108674026"/>
<dbReference type="Proteomes" id="UP000694843">
    <property type="component" value="Unplaced"/>
</dbReference>
<feature type="transmembrane region" description="Helical" evidence="5">
    <location>
        <begin position="34"/>
        <end position="55"/>
    </location>
</feature>
<dbReference type="RefSeq" id="XP_018017413.2">
    <property type="nucleotide sequence ID" value="XM_018161924.2"/>
</dbReference>
<sequence length="347" mass="38223">MPMRSTYGVCVSLPWAIMISLLAGLGYACPDWRMFQLAGSFPTVLLLLLSNPLLLKESPRWLVTRGRLKEAEASLLGVSKWNKTTYNLPDNLMGVLEGIHAKDCEEEPSSSFLSHFKSLVSSPYLRRVTGILVPVWLMQSCLYISIPLSADQFHSPYVYMAVLGVAEIPAYSVTAPITARLGRKKFLIGGLLLACALQITVVVLTVTGYRNYWLQILLVALGYTMICSVYQVNMLFCGELFPTSIRSLGTSLSHFTYNAGEIIPPLLKIALPAGLSWLPLTIYAILAGLAAFLILLLPETNNKPLLQTLGSSQVHSLEKDNFVSKPRYDSVQNNLEGIPHSTTGQKQ</sequence>
<feature type="transmembrane region" description="Helical" evidence="5">
    <location>
        <begin position="277"/>
        <end position="297"/>
    </location>
</feature>
<evidence type="ECO:0000313" key="8">
    <source>
        <dbReference type="RefSeq" id="XP_018017413.2"/>
    </source>
</evidence>
<dbReference type="InterPro" id="IPR036259">
    <property type="entry name" value="MFS_trans_sf"/>
</dbReference>
<dbReference type="InterPro" id="IPR020846">
    <property type="entry name" value="MFS_dom"/>
</dbReference>
<comment type="subcellular location">
    <subcellularLocation>
        <location evidence="1">Membrane</location>
        <topology evidence="1">Multi-pass membrane protein</topology>
    </subcellularLocation>
</comment>
<feature type="transmembrane region" description="Helical" evidence="5">
    <location>
        <begin position="124"/>
        <end position="146"/>
    </location>
</feature>
<organism evidence="7 8">
    <name type="scientific">Hyalella azteca</name>
    <name type="common">Amphipod</name>
    <dbReference type="NCBI Taxonomy" id="294128"/>
    <lineage>
        <taxon>Eukaryota</taxon>
        <taxon>Metazoa</taxon>
        <taxon>Ecdysozoa</taxon>
        <taxon>Arthropoda</taxon>
        <taxon>Crustacea</taxon>
        <taxon>Multicrustacea</taxon>
        <taxon>Malacostraca</taxon>
        <taxon>Eumalacostraca</taxon>
        <taxon>Peracarida</taxon>
        <taxon>Amphipoda</taxon>
        <taxon>Senticaudata</taxon>
        <taxon>Talitrida</taxon>
        <taxon>Talitroidea</taxon>
        <taxon>Hyalellidae</taxon>
        <taxon>Hyalella</taxon>
    </lineage>
</organism>
<dbReference type="PANTHER" id="PTHR24064">
    <property type="entry name" value="SOLUTE CARRIER FAMILY 22 MEMBER"/>
    <property type="match status" value="1"/>
</dbReference>
<keyword evidence="4 5" id="KW-0472">Membrane</keyword>
<evidence type="ECO:0000256" key="1">
    <source>
        <dbReference type="ARBA" id="ARBA00004141"/>
    </source>
</evidence>
<name>A0A8B7NUK0_HYAAZ</name>